<reference evidence="2 3" key="1">
    <citation type="journal article" date="2014" name="Mol. Biol. Evol.">
        <title>Massive expansion of Ubiquitination-related gene families within the Chlamydiae.</title>
        <authorList>
            <person name="Domman D."/>
            <person name="Collingro A."/>
            <person name="Lagkouvardos I."/>
            <person name="Gehre L."/>
            <person name="Weinmaier T."/>
            <person name="Rattei T."/>
            <person name="Subtil A."/>
            <person name="Horn M."/>
        </authorList>
    </citation>
    <scope>NUCLEOTIDE SEQUENCE [LARGE SCALE GENOMIC DNA]</scope>
    <source>
        <strain evidence="2 3">EI2</strain>
    </source>
</reference>
<name>A0A0C1JJE5_9BACT</name>
<feature type="compositionally biased region" description="Basic and acidic residues" evidence="1">
    <location>
        <begin position="1"/>
        <end position="14"/>
    </location>
</feature>
<comment type="caution">
    <text evidence="2">The sequence shown here is derived from an EMBL/GenBank/DDBJ whole genome shotgun (WGS) entry which is preliminary data.</text>
</comment>
<sequence>MRERPFVRGSDRAGVRSNLLPKSGSGFQASGRVKWPQRTGPRARPGSLDRPGRGAHRTPTGGPNFAAVGEQESKYGNGGSKLAGGDRTLARRASRPNTAARTRPSHAVTDRAHRGHRCGVRLEGIPKGVVEPALLENLTPHTKKNPGRENFSKSTGKLGSFVFFVFVCTHKHKHKHKRSPISVWVGRKNAKSPGQAPE</sequence>
<feature type="region of interest" description="Disordered" evidence="1">
    <location>
        <begin position="1"/>
        <end position="113"/>
    </location>
</feature>
<proteinExistence type="predicted"/>
<dbReference type="PATRIC" id="fig|362787.3.peg.2101"/>
<organism evidence="2 3">
    <name type="scientific">Candidatus Protochlamydia amoebophila</name>
    <dbReference type="NCBI Taxonomy" id="362787"/>
    <lineage>
        <taxon>Bacteria</taxon>
        <taxon>Pseudomonadati</taxon>
        <taxon>Chlamydiota</taxon>
        <taxon>Chlamydiia</taxon>
        <taxon>Parachlamydiales</taxon>
        <taxon>Parachlamydiaceae</taxon>
        <taxon>Candidatus Protochlamydia</taxon>
    </lineage>
</organism>
<evidence type="ECO:0000313" key="2">
    <source>
        <dbReference type="EMBL" id="KIC70696.1"/>
    </source>
</evidence>
<dbReference type="EMBL" id="JSAN01000153">
    <property type="protein sequence ID" value="KIC70696.1"/>
    <property type="molecule type" value="Genomic_DNA"/>
</dbReference>
<gene>
    <name evidence="2" type="ORF">DB44_GI00010</name>
</gene>
<protein>
    <submittedName>
        <fullName evidence="2">Uncharacterized protein</fullName>
    </submittedName>
</protein>
<evidence type="ECO:0000256" key="1">
    <source>
        <dbReference type="SAM" id="MobiDB-lite"/>
    </source>
</evidence>
<dbReference type="AlphaFoldDB" id="A0A0C1JJE5"/>
<evidence type="ECO:0000313" key="3">
    <source>
        <dbReference type="Proteomes" id="UP000031465"/>
    </source>
</evidence>
<accession>A0A0C1JJE5</accession>
<dbReference type="Proteomes" id="UP000031465">
    <property type="component" value="Unassembled WGS sequence"/>
</dbReference>